<evidence type="ECO:0000256" key="7">
    <source>
        <dbReference type="ARBA" id="ARBA00023125"/>
    </source>
</evidence>
<dbReference type="Proteomes" id="UP000199729">
    <property type="component" value="Chromosome"/>
</dbReference>
<keyword evidence="11" id="KW-1185">Reference proteome</keyword>
<dbReference type="CDD" id="cd07377">
    <property type="entry name" value="WHTH_GntR"/>
    <property type="match status" value="1"/>
</dbReference>
<dbReference type="KEGG" id="vff:VITFI_CDS0016"/>
<dbReference type="Gene3D" id="1.10.10.10">
    <property type="entry name" value="Winged helix-like DNA-binding domain superfamily/Winged helix DNA-binding domain"/>
    <property type="match status" value="1"/>
</dbReference>
<keyword evidence="7" id="KW-0238">DNA-binding</keyword>
<evidence type="ECO:0000259" key="9">
    <source>
        <dbReference type="PROSITE" id="PS50949"/>
    </source>
</evidence>
<feature type="domain" description="HTH gntR-type" evidence="9">
    <location>
        <begin position="38"/>
        <end position="106"/>
    </location>
</feature>
<dbReference type="AlphaFoldDB" id="A0A221KA13"/>
<dbReference type="InterPro" id="IPR036390">
    <property type="entry name" value="WH_DNA-bd_sf"/>
</dbReference>
<keyword evidence="5" id="KW-0663">Pyridoxal phosphate</keyword>
<dbReference type="SUPFAM" id="SSF46785">
    <property type="entry name" value="Winged helix' DNA-binding domain"/>
    <property type="match status" value="1"/>
</dbReference>
<dbReference type="SMART" id="SM00345">
    <property type="entry name" value="HTH_GNTR"/>
    <property type="match status" value="1"/>
</dbReference>
<dbReference type="Gene3D" id="3.90.1150.10">
    <property type="entry name" value="Aspartate Aminotransferase, domain 1"/>
    <property type="match status" value="1"/>
</dbReference>
<evidence type="ECO:0000256" key="6">
    <source>
        <dbReference type="ARBA" id="ARBA00023015"/>
    </source>
</evidence>
<dbReference type="CDD" id="cd00609">
    <property type="entry name" value="AAT_like"/>
    <property type="match status" value="1"/>
</dbReference>
<reference evidence="10 11" key="1">
    <citation type="submission" date="2017-07" db="EMBL/GenBank/DDBJ databases">
        <title>Complete Genome Sequence of the cosmetic ferment Vitreoscilla filiformis (ATCC15551).</title>
        <authorList>
            <person name="Contreras S."/>
            <person name="Sagory-Zalkind P."/>
            <person name="Blanquart H."/>
            <person name="Iltis A."/>
            <person name="Morand S.C."/>
        </authorList>
    </citation>
    <scope>NUCLEOTIDE SEQUENCE [LARGE SCALE GENOMIC DNA]</scope>
    <source>
        <strain evidence="10 11">ATCC 15551</strain>
    </source>
</reference>
<dbReference type="InterPro" id="IPR015422">
    <property type="entry name" value="PyrdxlP-dep_Trfase_small"/>
</dbReference>
<evidence type="ECO:0000256" key="4">
    <source>
        <dbReference type="ARBA" id="ARBA00022679"/>
    </source>
</evidence>
<keyword evidence="4" id="KW-0808">Transferase</keyword>
<dbReference type="GO" id="GO:0003700">
    <property type="term" value="F:DNA-binding transcription factor activity"/>
    <property type="evidence" value="ECO:0007669"/>
    <property type="project" value="InterPro"/>
</dbReference>
<dbReference type="PROSITE" id="PS50949">
    <property type="entry name" value="HTH_GNTR"/>
    <property type="match status" value="1"/>
</dbReference>
<dbReference type="EMBL" id="CP022423">
    <property type="protein sequence ID" value="ASM75795.1"/>
    <property type="molecule type" value="Genomic_DNA"/>
</dbReference>
<keyword evidence="8" id="KW-0804">Transcription</keyword>
<dbReference type="SUPFAM" id="SSF53383">
    <property type="entry name" value="PLP-dependent transferases"/>
    <property type="match status" value="1"/>
</dbReference>
<dbReference type="Pfam" id="PF00155">
    <property type="entry name" value="Aminotran_1_2"/>
    <property type="match status" value="1"/>
</dbReference>
<protein>
    <recommendedName>
        <fullName evidence="2">Putative 8-amino-7-oxononanoate synthase</fullName>
    </recommendedName>
</protein>
<proteinExistence type="inferred from homology"/>
<dbReference type="PANTHER" id="PTHR46577:SF2">
    <property type="entry name" value="TRANSCRIPTIONAL REGULATORY PROTEIN"/>
    <property type="match status" value="1"/>
</dbReference>
<evidence type="ECO:0000313" key="10">
    <source>
        <dbReference type="EMBL" id="ASM75795.1"/>
    </source>
</evidence>
<keyword evidence="6" id="KW-0805">Transcription regulation</keyword>
<evidence type="ECO:0000256" key="2">
    <source>
        <dbReference type="ARBA" id="ARBA00021531"/>
    </source>
</evidence>
<evidence type="ECO:0000256" key="1">
    <source>
        <dbReference type="ARBA" id="ARBA00005384"/>
    </source>
</evidence>
<sequence>MGGKNGREGNMPGIVPTRHLIRKMQFSAKSTGSVAPAMHRYEQLAAEWAEGIERGTLRPGERLPSVRQTCQARAVSPSTVFQAYAVLEERGWVEARPRSGYYVRARPSRPGPPPITPPPDTGPHPVAISELLVELLGSTRDAEVVPLGSAFPAPELFPFEALARCGARAMRRLKPAHITGALTAGDEGLREALRHRYAVQGVALHPEELIITHGAMEALNLCLQAVTQPGDVVVVESPAFYGALQALERLHLRALEVATHPQDGVDLTALETLLQRERVAACWFMTRFQNPLGALMPTERKQALVTLLARHGIPLIEDDVYGELYASAERPPPAKAFDGAGLVLHCSSFSKCLAPGYRVGWAAAGRFGATVARLKMMSSLSTSLPAQRAIADYLQQGGYDRHLRHLRHALAESQRRALAVIDESFPPGTHPTRPQGGYFLWLELPPQVNALALHQRALRHGISVAPGVLFSADARFTHHLRLNVGHPGDARLEPALRWLGAEVA</sequence>
<dbReference type="InterPro" id="IPR015424">
    <property type="entry name" value="PyrdxlP-dep_Trfase"/>
</dbReference>
<dbReference type="GO" id="GO:0030170">
    <property type="term" value="F:pyridoxal phosphate binding"/>
    <property type="evidence" value="ECO:0007669"/>
    <property type="project" value="InterPro"/>
</dbReference>
<dbReference type="InterPro" id="IPR000524">
    <property type="entry name" value="Tscrpt_reg_HTH_GntR"/>
</dbReference>
<dbReference type="GO" id="GO:0003677">
    <property type="term" value="F:DNA binding"/>
    <property type="evidence" value="ECO:0007669"/>
    <property type="project" value="UniProtKB-KW"/>
</dbReference>
<gene>
    <name evidence="10" type="ORF">VITFI_CDS0016</name>
</gene>
<dbReference type="InterPro" id="IPR015421">
    <property type="entry name" value="PyrdxlP-dep_Trfase_major"/>
</dbReference>
<comment type="similarity">
    <text evidence="1">In the C-terminal section; belongs to the class-I pyridoxal-phosphate-dependent aminotransferase family.</text>
</comment>
<dbReference type="FunFam" id="3.40.640.10:FF:000023">
    <property type="entry name" value="Transcriptional regulator, GntR family"/>
    <property type="match status" value="1"/>
</dbReference>
<keyword evidence="3" id="KW-0032">Aminotransferase</keyword>
<evidence type="ECO:0000256" key="5">
    <source>
        <dbReference type="ARBA" id="ARBA00022898"/>
    </source>
</evidence>
<dbReference type="PANTHER" id="PTHR46577">
    <property type="entry name" value="HTH-TYPE TRANSCRIPTIONAL REGULATORY PROTEIN GABR"/>
    <property type="match status" value="1"/>
</dbReference>
<dbReference type="Pfam" id="PF00392">
    <property type="entry name" value="GntR"/>
    <property type="match status" value="1"/>
</dbReference>
<dbReference type="Gene3D" id="3.40.640.10">
    <property type="entry name" value="Type I PLP-dependent aspartate aminotransferase-like (Major domain)"/>
    <property type="match status" value="1"/>
</dbReference>
<dbReference type="InterPro" id="IPR004839">
    <property type="entry name" value="Aminotransferase_I/II_large"/>
</dbReference>
<organism evidence="10 11">
    <name type="scientific">Vitreoscilla filiformis</name>
    <dbReference type="NCBI Taxonomy" id="63"/>
    <lineage>
        <taxon>Bacteria</taxon>
        <taxon>Pseudomonadati</taxon>
        <taxon>Pseudomonadota</taxon>
        <taxon>Betaproteobacteria</taxon>
        <taxon>Neisseriales</taxon>
        <taxon>Neisseriaceae</taxon>
        <taxon>Vitreoscilla</taxon>
    </lineage>
</organism>
<dbReference type="GO" id="GO:0008483">
    <property type="term" value="F:transaminase activity"/>
    <property type="evidence" value="ECO:0007669"/>
    <property type="project" value="UniProtKB-KW"/>
</dbReference>
<evidence type="ECO:0000313" key="11">
    <source>
        <dbReference type="Proteomes" id="UP000199729"/>
    </source>
</evidence>
<evidence type="ECO:0000256" key="8">
    <source>
        <dbReference type="ARBA" id="ARBA00023163"/>
    </source>
</evidence>
<accession>A0A221KA13</accession>
<name>A0A221KA13_VITFI</name>
<dbReference type="InterPro" id="IPR036388">
    <property type="entry name" value="WH-like_DNA-bd_sf"/>
</dbReference>
<dbReference type="InterPro" id="IPR051446">
    <property type="entry name" value="HTH_trans_reg/aminotransferase"/>
</dbReference>
<evidence type="ECO:0000256" key="3">
    <source>
        <dbReference type="ARBA" id="ARBA00022576"/>
    </source>
</evidence>